<comment type="caution">
    <text evidence="1">The sequence shown here is derived from an EMBL/GenBank/DDBJ whole genome shotgun (WGS) entry which is preliminary data.</text>
</comment>
<keyword evidence="2" id="KW-1185">Reference proteome</keyword>
<dbReference type="EMBL" id="BGPR01062650">
    <property type="protein sequence ID" value="GBO38044.1"/>
    <property type="molecule type" value="Genomic_DNA"/>
</dbReference>
<evidence type="ECO:0000313" key="2">
    <source>
        <dbReference type="Proteomes" id="UP000499080"/>
    </source>
</evidence>
<gene>
    <name evidence="1" type="ORF">AVEN_220968_1</name>
</gene>
<reference evidence="1 2" key="1">
    <citation type="journal article" date="2019" name="Sci. Rep.">
        <title>Orb-weaving spider Araneus ventricosus genome elucidates the spidroin gene catalogue.</title>
        <authorList>
            <person name="Kono N."/>
            <person name="Nakamura H."/>
            <person name="Ohtoshi R."/>
            <person name="Moran D.A.P."/>
            <person name="Shinohara A."/>
            <person name="Yoshida Y."/>
            <person name="Fujiwara M."/>
            <person name="Mori M."/>
            <person name="Tomita M."/>
            <person name="Arakawa K."/>
        </authorList>
    </citation>
    <scope>NUCLEOTIDE SEQUENCE [LARGE SCALE GENOMIC DNA]</scope>
</reference>
<feature type="non-terminal residue" evidence="1">
    <location>
        <position position="1"/>
    </location>
</feature>
<name>A0A4Y2WN56_ARAVE</name>
<evidence type="ECO:0000313" key="1">
    <source>
        <dbReference type="EMBL" id="GBO38044.1"/>
    </source>
</evidence>
<sequence>RSSFSGEVRVSQTQGTRIFPSLPAYTPSTPSALLIPYTLTA</sequence>
<dbReference type="Proteomes" id="UP000499080">
    <property type="component" value="Unassembled WGS sequence"/>
</dbReference>
<accession>A0A4Y2WN56</accession>
<proteinExistence type="predicted"/>
<protein>
    <submittedName>
        <fullName evidence="1">Uncharacterized protein</fullName>
    </submittedName>
</protein>
<organism evidence="1 2">
    <name type="scientific">Araneus ventricosus</name>
    <name type="common">Orbweaver spider</name>
    <name type="synonym">Epeira ventricosa</name>
    <dbReference type="NCBI Taxonomy" id="182803"/>
    <lineage>
        <taxon>Eukaryota</taxon>
        <taxon>Metazoa</taxon>
        <taxon>Ecdysozoa</taxon>
        <taxon>Arthropoda</taxon>
        <taxon>Chelicerata</taxon>
        <taxon>Arachnida</taxon>
        <taxon>Araneae</taxon>
        <taxon>Araneomorphae</taxon>
        <taxon>Entelegynae</taxon>
        <taxon>Araneoidea</taxon>
        <taxon>Araneidae</taxon>
        <taxon>Araneus</taxon>
    </lineage>
</organism>
<dbReference type="AlphaFoldDB" id="A0A4Y2WN56"/>